<dbReference type="VEuPathDB" id="FungiDB:Z517_03598"/>
<dbReference type="SUPFAM" id="SSF51182">
    <property type="entry name" value="RmlC-like cupins"/>
    <property type="match status" value="1"/>
</dbReference>
<feature type="domain" description="Cupin type-2" evidence="1">
    <location>
        <begin position="78"/>
        <end position="146"/>
    </location>
</feature>
<evidence type="ECO:0000313" key="3">
    <source>
        <dbReference type="Proteomes" id="UP000053029"/>
    </source>
</evidence>
<dbReference type="Gene3D" id="2.60.120.10">
    <property type="entry name" value="Jelly Rolls"/>
    <property type="match status" value="1"/>
</dbReference>
<dbReference type="GeneID" id="25303088"/>
<dbReference type="Proteomes" id="UP000053029">
    <property type="component" value="Unassembled WGS sequence"/>
</dbReference>
<dbReference type="PANTHER" id="PTHR36156:SF2">
    <property type="entry name" value="CUPIN TYPE-2 DOMAIN-CONTAINING PROTEIN"/>
    <property type="match status" value="1"/>
</dbReference>
<dbReference type="InterPro" id="IPR013096">
    <property type="entry name" value="Cupin_2"/>
</dbReference>
<protein>
    <submittedName>
        <fullName evidence="2">Unplaced genomic scaffold supercont1.2, whole genome shotgun sequence</fullName>
    </submittedName>
</protein>
<evidence type="ECO:0000259" key="1">
    <source>
        <dbReference type="Pfam" id="PF07883"/>
    </source>
</evidence>
<dbReference type="InterPro" id="IPR014710">
    <property type="entry name" value="RmlC-like_jellyroll"/>
</dbReference>
<dbReference type="InterPro" id="IPR011051">
    <property type="entry name" value="RmlC_Cupin_sf"/>
</dbReference>
<dbReference type="HOGENOM" id="CLU_096188_2_2_1"/>
<dbReference type="Gene3D" id="2.20.70.150">
    <property type="match status" value="1"/>
</dbReference>
<dbReference type="OrthoDB" id="5840532at2759"/>
<keyword evidence="3" id="KW-1185">Reference proteome</keyword>
<dbReference type="PANTHER" id="PTHR36156">
    <property type="entry name" value="SLR2101 PROTEIN"/>
    <property type="match status" value="1"/>
</dbReference>
<dbReference type="EMBL" id="KN846970">
    <property type="protein sequence ID" value="KIW84348.1"/>
    <property type="molecule type" value="Genomic_DNA"/>
</dbReference>
<dbReference type="InterPro" id="IPR047142">
    <property type="entry name" value="OryJ/VirC-like"/>
</dbReference>
<dbReference type="CDD" id="cd02231">
    <property type="entry name" value="cupin_BLL6423-like"/>
    <property type="match status" value="1"/>
</dbReference>
<gene>
    <name evidence="2" type="ORF">Z517_03598</name>
</gene>
<reference evidence="2 3" key="1">
    <citation type="submission" date="2015-01" db="EMBL/GenBank/DDBJ databases">
        <title>The Genome Sequence of Fonsecaea pedrosoi CBS 271.37.</title>
        <authorList>
            <consortium name="The Broad Institute Genomics Platform"/>
            <person name="Cuomo C."/>
            <person name="de Hoog S."/>
            <person name="Gorbushina A."/>
            <person name="Stielow B."/>
            <person name="Teixiera M."/>
            <person name="Abouelleil A."/>
            <person name="Chapman S.B."/>
            <person name="Priest M."/>
            <person name="Young S.K."/>
            <person name="Wortman J."/>
            <person name="Nusbaum C."/>
            <person name="Birren B."/>
        </authorList>
    </citation>
    <scope>NUCLEOTIDE SEQUENCE [LARGE SCALE GENOMIC DNA]</scope>
    <source>
        <strain evidence="2 3">CBS 271.37</strain>
    </source>
</reference>
<organism evidence="2 3">
    <name type="scientific">Fonsecaea pedrosoi CBS 271.37</name>
    <dbReference type="NCBI Taxonomy" id="1442368"/>
    <lineage>
        <taxon>Eukaryota</taxon>
        <taxon>Fungi</taxon>
        <taxon>Dikarya</taxon>
        <taxon>Ascomycota</taxon>
        <taxon>Pezizomycotina</taxon>
        <taxon>Eurotiomycetes</taxon>
        <taxon>Chaetothyriomycetidae</taxon>
        <taxon>Chaetothyriales</taxon>
        <taxon>Herpotrichiellaceae</taxon>
        <taxon>Fonsecaea</taxon>
    </lineage>
</organism>
<evidence type="ECO:0000313" key="2">
    <source>
        <dbReference type="EMBL" id="KIW84348.1"/>
    </source>
</evidence>
<dbReference type="AlphaFoldDB" id="A0A0D2GTK8"/>
<dbReference type="STRING" id="1442368.A0A0D2GTK8"/>
<sequence length="180" mass="19450">MSHTPLPHPRRIVTGHDDQGKAIFLADSRIHLEVTKLGASLGVLWETKQVPADNSGKDDPASSRTTDLANKSGVVLRVVDIEPGTTQAKMLFHRTESLDFGILFDGQVSCYLDDGARVDMEPGDVCVQRGTIHGWTNTGPKTARMYFCLIAAEPVRAGDKVLGAHGYHKDDVATGGTQEV</sequence>
<proteinExistence type="predicted"/>
<accession>A0A0D2GTK8</accession>
<dbReference type="RefSeq" id="XP_013288156.1">
    <property type="nucleotide sequence ID" value="XM_013432702.1"/>
</dbReference>
<dbReference type="Pfam" id="PF07883">
    <property type="entry name" value="Cupin_2"/>
    <property type="match status" value="1"/>
</dbReference>
<name>A0A0D2GTK8_9EURO</name>